<sequence length="53" mass="6170">MSEKQTPKLTQKEKMQALIDQKKGGGRSKQTDVAKNDRTKMRKGPKIFNEIHW</sequence>
<dbReference type="GeneID" id="49611777"/>
<organism evidence="2 3">
    <name type="scientific">Latilactobacillus graminis DSM 20719</name>
    <dbReference type="NCBI Taxonomy" id="1423752"/>
    <lineage>
        <taxon>Bacteria</taxon>
        <taxon>Bacillati</taxon>
        <taxon>Bacillota</taxon>
        <taxon>Bacilli</taxon>
        <taxon>Lactobacillales</taxon>
        <taxon>Lactobacillaceae</taxon>
        <taxon>Latilactobacillus</taxon>
    </lineage>
</organism>
<feature type="region of interest" description="Disordered" evidence="1">
    <location>
        <begin position="1"/>
        <end position="53"/>
    </location>
</feature>
<gene>
    <name evidence="2" type="ORF">FC90_GL000396</name>
</gene>
<dbReference type="Proteomes" id="UP000050823">
    <property type="component" value="Unassembled WGS sequence"/>
</dbReference>
<evidence type="ECO:0000313" key="2">
    <source>
        <dbReference type="EMBL" id="KRM23296.1"/>
    </source>
</evidence>
<dbReference type="RefSeq" id="WP_004270617.1">
    <property type="nucleotide sequence ID" value="NZ_AYZB01000021.1"/>
</dbReference>
<evidence type="ECO:0008006" key="4">
    <source>
        <dbReference type="Google" id="ProtNLM"/>
    </source>
</evidence>
<dbReference type="AlphaFoldDB" id="A0AA89L0J7"/>
<protein>
    <recommendedName>
        <fullName evidence="4">30S ribosomal protein S9</fullName>
    </recommendedName>
</protein>
<reference evidence="2 3" key="1">
    <citation type="journal article" date="2015" name="Genome Announc.">
        <title>Expanding the biotechnology potential of lactobacilli through comparative genomics of 213 strains and associated genera.</title>
        <authorList>
            <person name="Sun Z."/>
            <person name="Harris H.M."/>
            <person name="McCann A."/>
            <person name="Guo C."/>
            <person name="Argimon S."/>
            <person name="Zhang W."/>
            <person name="Yang X."/>
            <person name="Jeffery I.B."/>
            <person name="Cooney J.C."/>
            <person name="Kagawa T.F."/>
            <person name="Liu W."/>
            <person name="Song Y."/>
            <person name="Salvetti E."/>
            <person name="Wrobel A."/>
            <person name="Rasinkangas P."/>
            <person name="Parkhill J."/>
            <person name="Rea M.C."/>
            <person name="O'Sullivan O."/>
            <person name="Ritari J."/>
            <person name="Douillard F.P."/>
            <person name="Paul Ross R."/>
            <person name="Yang R."/>
            <person name="Briner A.E."/>
            <person name="Felis G.E."/>
            <person name="de Vos W.M."/>
            <person name="Barrangou R."/>
            <person name="Klaenhammer T.R."/>
            <person name="Caufield P.W."/>
            <person name="Cui Y."/>
            <person name="Zhang H."/>
            <person name="O'Toole P.W."/>
        </authorList>
    </citation>
    <scope>NUCLEOTIDE SEQUENCE [LARGE SCALE GENOMIC DNA]</scope>
    <source>
        <strain evidence="2 3">DSM 20719</strain>
    </source>
</reference>
<evidence type="ECO:0000313" key="3">
    <source>
        <dbReference type="Proteomes" id="UP000050823"/>
    </source>
</evidence>
<accession>A0AA89L0J7</accession>
<name>A0AA89L0J7_9LACO</name>
<dbReference type="EMBL" id="AYZB01000021">
    <property type="protein sequence ID" value="KRM23296.1"/>
    <property type="molecule type" value="Genomic_DNA"/>
</dbReference>
<comment type="caution">
    <text evidence="2">The sequence shown here is derived from an EMBL/GenBank/DDBJ whole genome shotgun (WGS) entry which is preliminary data.</text>
</comment>
<feature type="compositionally biased region" description="Basic and acidic residues" evidence="1">
    <location>
        <begin position="1"/>
        <end position="39"/>
    </location>
</feature>
<proteinExistence type="predicted"/>
<evidence type="ECO:0000256" key="1">
    <source>
        <dbReference type="SAM" id="MobiDB-lite"/>
    </source>
</evidence>